<dbReference type="GO" id="GO:0005506">
    <property type="term" value="F:iron ion binding"/>
    <property type="evidence" value="ECO:0007669"/>
    <property type="project" value="TreeGrafter"/>
</dbReference>
<dbReference type="GO" id="GO:0051539">
    <property type="term" value="F:4 iron, 4 sulfur cluster binding"/>
    <property type="evidence" value="ECO:0007669"/>
    <property type="project" value="TreeGrafter"/>
</dbReference>
<dbReference type="PANTHER" id="PTHR43011">
    <property type="entry name" value="IRON-SULFUR CLUSTER ASSEMBLY 2 HOMOLOG, MITOCHONDRIAL"/>
    <property type="match status" value="1"/>
</dbReference>
<feature type="domain" description="Core" evidence="1">
    <location>
        <begin position="2"/>
        <end position="102"/>
    </location>
</feature>
<dbReference type="Pfam" id="PF01521">
    <property type="entry name" value="Fe-S_biosyn"/>
    <property type="match status" value="1"/>
</dbReference>
<accession>A0A4Q7EGZ2</accession>
<dbReference type="AlphaFoldDB" id="A0A4Q7EGZ2"/>
<comment type="caution">
    <text evidence="2">The sequence shown here is derived from an EMBL/GenBank/DDBJ whole genome shotgun (WGS) entry which is preliminary data.</text>
</comment>
<keyword evidence="3" id="KW-1185">Reference proteome</keyword>
<dbReference type="Gene3D" id="2.60.300.12">
    <property type="entry name" value="HesB-like domain"/>
    <property type="match status" value="1"/>
</dbReference>
<dbReference type="GO" id="GO:0016226">
    <property type="term" value="P:iron-sulfur cluster assembly"/>
    <property type="evidence" value="ECO:0007669"/>
    <property type="project" value="InterPro"/>
</dbReference>
<protein>
    <submittedName>
        <fullName evidence="2">Iron-sulfur cluster assembly accessory protein</fullName>
    </submittedName>
</protein>
<dbReference type="EMBL" id="QVFV01000001">
    <property type="protein sequence ID" value="RZM82346.1"/>
    <property type="molecule type" value="Genomic_DNA"/>
</dbReference>
<dbReference type="InterPro" id="IPR035903">
    <property type="entry name" value="HesB-like_dom_sf"/>
</dbReference>
<evidence type="ECO:0000313" key="3">
    <source>
        <dbReference type="Proteomes" id="UP000292459"/>
    </source>
</evidence>
<dbReference type="InterPro" id="IPR016092">
    <property type="entry name" value="ATAP"/>
</dbReference>
<evidence type="ECO:0000259" key="1">
    <source>
        <dbReference type="Pfam" id="PF01521"/>
    </source>
</evidence>
<name>A0A4Q7EGZ2_9CYAN</name>
<dbReference type="GO" id="GO:0051537">
    <property type="term" value="F:2 iron, 2 sulfur cluster binding"/>
    <property type="evidence" value="ECO:0007669"/>
    <property type="project" value="UniProtKB-ARBA"/>
</dbReference>
<dbReference type="PANTHER" id="PTHR43011:SF1">
    <property type="entry name" value="IRON-SULFUR CLUSTER ASSEMBLY 2 HOMOLOG, MITOCHONDRIAL"/>
    <property type="match status" value="1"/>
</dbReference>
<organism evidence="2 3">
    <name type="scientific">Leptolyngbya iicbica LK</name>
    <dbReference type="NCBI Taxonomy" id="2294035"/>
    <lineage>
        <taxon>Bacteria</taxon>
        <taxon>Bacillati</taxon>
        <taxon>Cyanobacteriota</taxon>
        <taxon>Cyanophyceae</taxon>
        <taxon>Leptolyngbyales</taxon>
        <taxon>Leptolyngbyaceae</taxon>
        <taxon>Leptolyngbya group</taxon>
        <taxon>Leptolyngbya</taxon>
        <taxon>Leptolyngbya iicbica</taxon>
    </lineage>
</organism>
<dbReference type="SUPFAM" id="SSF89360">
    <property type="entry name" value="HesB-like domain"/>
    <property type="match status" value="1"/>
</dbReference>
<dbReference type="RefSeq" id="WP_044151011.1">
    <property type="nucleotide sequence ID" value="NZ_QVFV01000001.1"/>
</dbReference>
<sequence>MIHLSQSAIRELKRLEARDPYGSGVVRLAVLPGGCAGLVYDLQFRQATKATDEVLKIDQLKFVIAAEHLASCDGLAIDYSEDLMGGNFRFTNPLAQQTCGCGVSFSLEATPHAPIPDCSETEASPFPTSPA</sequence>
<dbReference type="Proteomes" id="UP000292459">
    <property type="component" value="Unassembled WGS sequence"/>
</dbReference>
<dbReference type="OrthoDB" id="9801228at2"/>
<reference evidence="2 3" key="1">
    <citation type="submission" date="2018-11" db="EMBL/GenBank/DDBJ databases">
        <title>Whole genome sequencing of an environmental sample.</title>
        <authorList>
            <person name="Sarangi A.N."/>
            <person name="Singh D."/>
            <person name="Tripathy S."/>
        </authorList>
    </citation>
    <scope>NUCLEOTIDE SEQUENCE [LARGE SCALE GENOMIC DNA]</scope>
    <source>
        <strain evidence="2 3">Lakshadweep</strain>
    </source>
</reference>
<gene>
    <name evidence="2" type="ORF">DYY88_03610</name>
</gene>
<dbReference type="InterPro" id="IPR000361">
    <property type="entry name" value="ATAP_core_dom"/>
</dbReference>
<evidence type="ECO:0000313" key="2">
    <source>
        <dbReference type="EMBL" id="RZM82346.1"/>
    </source>
</evidence>
<proteinExistence type="predicted"/>
<dbReference type="NCBIfam" id="TIGR00049">
    <property type="entry name" value="iron-sulfur cluster assembly accessory protein"/>
    <property type="match status" value="1"/>
</dbReference>